<evidence type="ECO:0000313" key="3">
    <source>
        <dbReference type="Proteomes" id="UP000561681"/>
    </source>
</evidence>
<proteinExistence type="predicted"/>
<protein>
    <submittedName>
        <fullName evidence="2">Uncharacterized protein</fullName>
    </submittedName>
</protein>
<feature type="transmembrane region" description="Helical" evidence="1">
    <location>
        <begin position="76"/>
        <end position="96"/>
    </location>
</feature>
<keyword evidence="1" id="KW-0472">Membrane</keyword>
<dbReference type="RefSeq" id="WP_184159365.1">
    <property type="nucleotide sequence ID" value="NZ_JACHLD010000001.1"/>
</dbReference>
<accession>A0A7W7IV52</accession>
<evidence type="ECO:0000313" key="2">
    <source>
        <dbReference type="EMBL" id="MBB4801158.1"/>
    </source>
</evidence>
<dbReference type="Proteomes" id="UP000561681">
    <property type="component" value="Unassembled WGS sequence"/>
</dbReference>
<sequence>MSKYKWTINLSIATPMILIGSIIISGGGHGFTDQLIVLFPWASVFLSLDVEFLFCFFALIQFPIYGLLYDKAFNKIKTLLVISIIHFLIAGLILFLKYR</sequence>
<feature type="transmembrane region" description="Helical" evidence="1">
    <location>
        <begin position="36"/>
        <end position="64"/>
    </location>
</feature>
<keyword evidence="1" id="KW-0812">Transmembrane</keyword>
<comment type="caution">
    <text evidence="2">The sequence shown here is derived from an EMBL/GenBank/DDBJ whole genome shotgun (WGS) entry which is preliminary data.</text>
</comment>
<feature type="transmembrane region" description="Helical" evidence="1">
    <location>
        <begin position="6"/>
        <end position="24"/>
    </location>
</feature>
<gene>
    <name evidence="2" type="ORF">HNP37_001197</name>
</gene>
<name>A0A7W7IV52_9FLAO</name>
<reference evidence="2 3" key="1">
    <citation type="submission" date="2020-08" db="EMBL/GenBank/DDBJ databases">
        <title>Functional genomics of gut bacteria from endangered species of beetles.</title>
        <authorList>
            <person name="Carlos-Shanley C."/>
        </authorList>
    </citation>
    <scope>NUCLEOTIDE SEQUENCE [LARGE SCALE GENOMIC DNA]</scope>
    <source>
        <strain evidence="2 3">S00142</strain>
    </source>
</reference>
<evidence type="ECO:0000256" key="1">
    <source>
        <dbReference type="SAM" id="Phobius"/>
    </source>
</evidence>
<organism evidence="2 3">
    <name type="scientific">Flavobacterium nitrogenifigens</name>
    <dbReference type="NCBI Taxonomy" id="1617283"/>
    <lineage>
        <taxon>Bacteria</taxon>
        <taxon>Pseudomonadati</taxon>
        <taxon>Bacteroidota</taxon>
        <taxon>Flavobacteriia</taxon>
        <taxon>Flavobacteriales</taxon>
        <taxon>Flavobacteriaceae</taxon>
        <taxon>Flavobacterium</taxon>
    </lineage>
</organism>
<dbReference type="EMBL" id="JACHLD010000001">
    <property type="protein sequence ID" value="MBB4801158.1"/>
    <property type="molecule type" value="Genomic_DNA"/>
</dbReference>
<keyword evidence="3" id="KW-1185">Reference proteome</keyword>
<dbReference type="AlphaFoldDB" id="A0A7W7IV52"/>
<keyword evidence="1" id="KW-1133">Transmembrane helix</keyword>